<evidence type="ECO:0000313" key="1">
    <source>
        <dbReference type="EMBL" id="RVW71754.1"/>
    </source>
</evidence>
<sequence length="263" mass="29636">MTTFILFSEEYGPVHRYVQIVTRSGKIAQPPHIDRPFAGTNARKDVQRENDEILCQLRTTQARISIWSLLASSSTHRDAWATCIVFSNDDLPLEESSHIRPLYPSPLAFLHLILGFLHKPSTLKPSTLMTGLRGQLWVLRIQSSFNLHLGSLWIHEASAIPSSLHQKVKFTHEGHIITIQSDKDVVTSFEPVLQISHSEDDLHFTRFTFDMVQVISLEDDSRDMVPMSLISTAALCKGRASLLFTVDHDIPHGLGYTPSEEDA</sequence>
<proteinExistence type="predicted"/>
<dbReference type="Proteomes" id="UP000288805">
    <property type="component" value="Unassembled WGS sequence"/>
</dbReference>
<gene>
    <name evidence="1" type="ORF">CK203_055191</name>
</gene>
<dbReference type="EMBL" id="QGNW01000430">
    <property type="protein sequence ID" value="RVW71754.1"/>
    <property type="molecule type" value="Genomic_DNA"/>
</dbReference>
<protein>
    <submittedName>
        <fullName evidence="1">Uncharacterized protein</fullName>
    </submittedName>
</protein>
<dbReference type="AlphaFoldDB" id="A0A438GHT4"/>
<accession>A0A438GHT4</accession>
<comment type="caution">
    <text evidence="1">The sequence shown here is derived from an EMBL/GenBank/DDBJ whole genome shotgun (WGS) entry which is preliminary data.</text>
</comment>
<reference evidence="1 2" key="1">
    <citation type="journal article" date="2018" name="PLoS Genet.">
        <title>Population sequencing reveals clonal diversity and ancestral inbreeding in the grapevine cultivar Chardonnay.</title>
        <authorList>
            <person name="Roach M.J."/>
            <person name="Johnson D.L."/>
            <person name="Bohlmann J."/>
            <person name="van Vuuren H.J."/>
            <person name="Jones S.J."/>
            <person name="Pretorius I.S."/>
            <person name="Schmidt S.A."/>
            <person name="Borneman A.R."/>
        </authorList>
    </citation>
    <scope>NUCLEOTIDE SEQUENCE [LARGE SCALE GENOMIC DNA]</scope>
    <source>
        <strain evidence="2">cv. Chardonnay</strain>
        <tissue evidence="1">Leaf</tissue>
    </source>
</reference>
<name>A0A438GHT4_VITVI</name>
<organism evidence="1 2">
    <name type="scientific">Vitis vinifera</name>
    <name type="common">Grape</name>
    <dbReference type="NCBI Taxonomy" id="29760"/>
    <lineage>
        <taxon>Eukaryota</taxon>
        <taxon>Viridiplantae</taxon>
        <taxon>Streptophyta</taxon>
        <taxon>Embryophyta</taxon>
        <taxon>Tracheophyta</taxon>
        <taxon>Spermatophyta</taxon>
        <taxon>Magnoliopsida</taxon>
        <taxon>eudicotyledons</taxon>
        <taxon>Gunneridae</taxon>
        <taxon>Pentapetalae</taxon>
        <taxon>rosids</taxon>
        <taxon>Vitales</taxon>
        <taxon>Vitaceae</taxon>
        <taxon>Viteae</taxon>
        <taxon>Vitis</taxon>
    </lineage>
</organism>
<evidence type="ECO:0000313" key="2">
    <source>
        <dbReference type="Proteomes" id="UP000288805"/>
    </source>
</evidence>